<reference evidence="2 3" key="1">
    <citation type="submission" date="2020-02" db="EMBL/GenBank/DDBJ databases">
        <title>Comparative genomics of sulfur disproportionating microorganisms.</title>
        <authorList>
            <person name="Ward L.M."/>
            <person name="Bertran E."/>
            <person name="Johnston D.T."/>
        </authorList>
    </citation>
    <scope>NUCLEOTIDE SEQUENCE [LARGE SCALE GENOMIC DNA]</scope>
    <source>
        <strain evidence="2 3">DSM 100025</strain>
    </source>
</reference>
<dbReference type="SUPFAM" id="SSF56935">
    <property type="entry name" value="Porins"/>
    <property type="match status" value="1"/>
</dbReference>
<dbReference type="EMBL" id="JAAGRR010000100">
    <property type="protein sequence ID" value="NDY42923.1"/>
    <property type="molecule type" value="Genomic_DNA"/>
</dbReference>
<feature type="signal peptide" evidence="1">
    <location>
        <begin position="1"/>
        <end position="25"/>
    </location>
</feature>
<dbReference type="NCBIfam" id="NF041027">
    <property type="entry name" value="GSU2204_Se_pt_1"/>
    <property type="match status" value="1"/>
</dbReference>
<dbReference type="AlphaFoldDB" id="A0A6N9TS41"/>
<feature type="chain" id="PRO_5026988833" evidence="1">
    <location>
        <begin position="26"/>
        <end position="626"/>
    </location>
</feature>
<keyword evidence="1" id="KW-0732">Signal</keyword>
<evidence type="ECO:0000313" key="3">
    <source>
        <dbReference type="Proteomes" id="UP000469346"/>
    </source>
</evidence>
<protein>
    <submittedName>
        <fullName evidence="2">MtrB/PioB family outer membrane beta-barrel protein</fullName>
    </submittedName>
</protein>
<keyword evidence="3" id="KW-1185">Reference proteome</keyword>
<dbReference type="Pfam" id="PF11854">
    <property type="entry name" value="MtrB_PioB"/>
    <property type="match status" value="1"/>
</dbReference>
<evidence type="ECO:0000256" key="1">
    <source>
        <dbReference type="SAM" id="SignalP"/>
    </source>
</evidence>
<organism evidence="2 3">
    <name type="scientific">Dissulfurirhabdus thermomarina</name>
    <dbReference type="NCBI Taxonomy" id="1765737"/>
    <lineage>
        <taxon>Bacteria</taxon>
        <taxon>Deltaproteobacteria</taxon>
        <taxon>Dissulfurirhabdaceae</taxon>
        <taxon>Dissulfurirhabdus</taxon>
    </lineage>
</organism>
<gene>
    <name evidence="2" type="ORF">G3N55_08725</name>
</gene>
<proteinExistence type="predicted"/>
<accession>A0A6N9TS41</accession>
<sequence length="626" mass="69181">MKRIAGIGLLAALALALVSASPARSEEGKALEGRVSVGGAWTLDDVDEDESAAKGAAEYNSILEKNLTVDLAGDVSLRTGLVDLDADAHYQDGDDQEYGGALSLARILTVKTTYNRFLHQLGHDELDNLEAHIFSNTVAGPVAGTPFTAPVAPSTVGSAAVYHTDFNPTDEYAITRSEMRNSAVIHVPALPMLTVGFDHRYEKREGMEQARTMSKCSACHVVGVSKEVHELTNEYTPKVSLRMGTFALEYSYMHREFEDKSDELSLTYNALAAPTHFGLFTNRLQFDNAEGALPFARTPDSTKDVHTAKARWDIDPHNTLTAAVVYSTSTNNEADGAYDALRGEFDKELELESTAVMARWHSRLSRALSLTVHGKYQTMDNSDVFVDVNDRPNPGTIPLGGSTTLSQGYGLGAGYWDHVRESGNDLDITTAGFDVVWRALPRFTVRGGYEYQLEERDNHEAVPGETTEHTFKVSGDWRATRTLRLRLGYRFELVDDAYGLKRASCTPDNSFGAYGGPNPDLYDYSRSYRPTIYEARTAFRSNQANSAHEVNLRAGWTPVNNLTAALHAKYRYAQNDDVDGNDWKQNLFTGGVDLTYAPSEKVVFNVGYTYFYDQYDSMYCIAVYDG</sequence>
<dbReference type="InterPro" id="IPR020016">
    <property type="entry name" value="Decahaem-assoc_OM_MtrB/PioB"/>
</dbReference>
<dbReference type="Proteomes" id="UP000469346">
    <property type="component" value="Unassembled WGS sequence"/>
</dbReference>
<evidence type="ECO:0000313" key="2">
    <source>
        <dbReference type="EMBL" id="NDY42923.1"/>
    </source>
</evidence>
<comment type="caution">
    <text evidence="2">The sequence shown here is derived from an EMBL/GenBank/DDBJ whole genome shotgun (WGS) entry which is preliminary data.</text>
</comment>
<name>A0A6N9TS41_DISTH</name>